<keyword evidence="2" id="KW-0813">Transport</keyword>
<evidence type="ECO:0000256" key="10">
    <source>
        <dbReference type="ARBA" id="ARBA00023303"/>
    </source>
</evidence>
<keyword evidence="3 11" id="KW-0812">Transmembrane</keyword>
<evidence type="ECO:0000256" key="7">
    <source>
        <dbReference type="ARBA" id="ARBA00023170"/>
    </source>
</evidence>
<dbReference type="OrthoDB" id="5984008at2759"/>
<evidence type="ECO:0000256" key="4">
    <source>
        <dbReference type="ARBA" id="ARBA00022989"/>
    </source>
</evidence>
<evidence type="ECO:0000313" key="14">
    <source>
        <dbReference type="Proteomes" id="UP000516437"/>
    </source>
</evidence>
<proteinExistence type="predicted"/>
<dbReference type="Pfam" id="PF00060">
    <property type="entry name" value="Lig_chan"/>
    <property type="match status" value="1"/>
</dbReference>
<organism evidence="13 14">
    <name type="scientific">Morella rubra</name>
    <name type="common">Chinese bayberry</name>
    <dbReference type="NCBI Taxonomy" id="262757"/>
    <lineage>
        <taxon>Eukaryota</taxon>
        <taxon>Viridiplantae</taxon>
        <taxon>Streptophyta</taxon>
        <taxon>Embryophyta</taxon>
        <taxon>Tracheophyta</taxon>
        <taxon>Spermatophyta</taxon>
        <taxon>Magnoliopsida</taxon>
        <taxon>eudicotyledons</taxon>
        <taxon>Gunneridae</taxon>
        <taxon>Pentapetalae</taxon>
        <taxon>rosids</taxon>
        <taxon>fabids</taxon>
        <taxon>Fagales</taxon>
        <taxon>Myricaceae</taxon>
        <taxon>Morella</taxon>
    </lineage>
</organism>
<evidence type="ECO:0000313" key="13">
    <source>
        <dbReference type="EMBL" id="KAB1201749.1"/>
    </source>
</evidence>
<reference evidence="13 14" key="1">
    <citation type="journal article" date="2019" name="Plant Biotechnol. J.">
        <title>The red bayberry genome and genetic basis of sex determination.</title>
        <authorList>
            <person name="Jia H.M."/>
            <person name="Jia H.J."/>
            <person name="Cai Q.L."/>
            <person name="Wang Y."/>
            <person name="Zhao H.B."/>
            <person name="Yang W.F."/>
            <person name="Wang G.Y."/>
            <person name="Li Y.H."/>
            <person name="Zhan D.L."/>
            <person name="Shen Y.T."/>
            <person name="Niu Q.F."/>
            <person name="Chang L."/>
            <person name="Qiu J."/>
            <person name="Zhao L."/>
            <person name="Xie H.B."/>
            <person name="Fu W.Y."/>
            <person name="Jin J."/>
            <person name="Li X.W."/>
            <person name="Jiao Y."/>
            <person name="Zhou C.C."/>
            <person name="Tu T."/>
            <person name="Chai C.Y."/>
            <person name="Gao J.L."/>
            <person name="Fan L.J."/>
            <person name="van de Weg E."/>
            <person name="Wang J.Y."/>
            <person name="Gao Z.S."/>
        </authorList>
    </citation>
    <scope>NUCLEOTIDE SEQUENCE [LARGE SCALE GENOMIC DNA]</scope>
    <source>
        <tissue evidence="13">Leaves</tissue>
    </source>
</reference>
<evidence type="ECO:0000259" key="12">
    <source>
        <dbReference type="SMART" id="SM00079"/>
    </source>
</evidence>
<comment type="subcellular location">
    <subcellularLocation>
        <location evidence="1">Membrane</location>
        <topology evidence="1">Multi-pass membrane protein</topology>
    </subcellularLocation>
</comment>
<dbReference type="EMBL" id="RXIC02000026">
    <property type="protein sequence ID" value="KAB1201749.1"/>
    <property type="molecule type" value="Genomic_DNA"/>
</dbReference>
<keyword evidence="10" id="KW-0407">Ion channel</keyword>
<feature type="domain" description="Ionotropic glutamate receptor C-terminal" evidence="12">
    <location>
        <begin position="1"/>
        <end position="174"/>
    </location>
</feature>
<dbReference type="InterPro" id="IPR015683">
    <property type="entry name" value="Ionotropic_Glu_rcpt"/>
</dbReference>
<evidence type="ECO:0000256" key="2">
    <source>
        <dbReference type="ARBA" id="ARBA00022448"/>
    </source>
</evidence>
<protein>
    <submittedName>
        <fullName evidence="13">Glutamate receptor 3.6</fullName>
    </submittedName>
</protein>
<evidence type="ECO:0000256" key="3">
    <source>
        <dbReference type="ARBA" id="ARBA00022692"/>
    </source>
</evidence>
<name>A0A6A1UN75_9ROSI</name>
<dbReference type="Gene3D" id="3.40.190.10">
    <property type="entry name" value="Periplasmic binding protein-like II"/>
    <property type="match status" value="1"/>
</dbReference>
<keyword evidence="6 11" id="KW-0472">Membrane</keyword>
<comment type="caution">
    <text evidence="13">The sequence shown here is derived from an EMBL/GenBank/DDBJ whole genome shotgun (WGS) entry which is preliminary data.</text>
</comment>
<evidence type="ECO:0000256" key="1">
    <source>
        <dbReference type="ARBA" id="ARBA00004141"/>
    </source>
</evidence>
<accession>A0A6A1UN75</accession>
<evidence type="ECO:0000256" key="8">
    <source>
        <dbReference type="ARBA" id="ARBA00023180"/>
    </source>
</evidence>
<dbReference type="SMART" id="SM00079">
    <property type="entry name" value="PBPe"/>
    <property type="match status" value="1"/>
</dbReference>
<keyword evidence="9" id="KW-1071">Ligand-gated ion channel</keyword>
<dbReference type="Proteomes" id="UP000516437">
    <property type="component" value="Chromosome 8"/>
</dbReference>
<dbReference type="GO" id="GO:0015276">
    <property type="term" value="F:ligand-gated monoatomic ion channel activity"/>
    <property type="evidence" value="ECO:0007669"/>
    <property type="project" value="InterPro"/>
</dbReference>
<keyword evidence="7 13" id="KW-0675">Receptor</keyword>
<dbReference type="InterPro" id="IPR001320">
    <property type="entry name" value="Iontro_rcpt_C"/>
</dbReference>
<feature type="transmembrane region" description="Helical" evidence="11">
    <location>
        <begin position="28"/>
        <end position="52"/>
    </location>
</feature>
<dbReference type="Gene3D" id="1.10.287.70">
    <property type="match status" value="1"/>
</dbReference>
<evidence type="ECO:0000256" key="5">
    <source>
        <dbReference type="ARBA" id="ARBA00023065"/>
    </source>
</evidence>
<dbReference type="AlphaFoldDB" id="A0A6A1UN75"/>
<keyword evidence="4 11" id="KW-1133">Transmembrane helix</keyword>
<evidence type="ECO:0000256" key="11">
    <source>
        <dbReference type="SAM" id="Phobius"/>
    </source>
</evidence>
<keyword evidence="14" id="KW-1185">Reference proteome</keyword>
<dbReference type="SUPFAM" id="SSF53850">
    <property type="entry name" value="Periplasmic binding protein-like II"/>
    <property type="match status" value="1"/>
</dbReference>
<sequence>MYIILCLASSFLIYTGQNTSSYLGRFVILIWLFVVQVLTSSYTASLTSMLTVKQLSSPIKGIESLMASNDPIGYQHGTFIDTYLTEEFNIQRSRLVSLNSEEEYEKALKDGPQKGGVSAIVDMRAYMELFLSNRCDFGIAFPRDSPLAVDMSTAILKLSENRELQKIHDKWLARKACSLEGAKQEVDRLPLKSFWGLFLIFGLACFLSLLLYFIRIFCQYRQWRNQD</sequence>
<evidence type="ECO:0000256" key="6">
    <source>
        <dbReference type="ARBA" id="ARBA00023136"/>
    </source>
</evidence>
<keyword evidence="8" id="KW-0325">Glycoprotein</keyword>
<feature type="transmembrane region" description="Helical" evidence="11">
    <location>
        <begin position="194"/>
        <end position="214"/>
    </location>
</feature>
<evidence type="ECO:0000256" key="9">
    <source>
        <dbReference type="ARBA" id="ARBA00023286"/>
    </source>
</evidence>
<dbReference type="PANTHER" id="PTHR18966">
    <property type="entry name" value="IONOTROPIC GLUTAMATE RECEPTOR"/>
    <property type="match status" value="1"/>
</dbReference>
<keyword evidence="5" id="KW-0406">Ion transport</keyword>
<dbReference type="GO" id="GO:0016020">
    <property type="term" value="C:membrane"/>
    <property type="evidence" value="ECO:0007669"/>
    <property type="project" value="UniProtKB-SubCell"/>
</dbReference>
<gene>
    <name evidence="13" type="ORF">CJ030_MR8G008982</name>
</gene>
<dbReference type="FunFam" id="3.40.190.10:FF:000039">
    <property type="entry name" value="Glutamate receptor"/>
    <property type="match status" value="1"/>
</dbReference>